<reference evidence="2" key="1">
    <citation type="journal article" date="2023" name="Front. Plant Sci.">
        <title>Chromosomal-level genome assembly of Melastoma candidum provides insights into trichome evolution.</title>
        <authorList>
            <person name="Zhong Y."/>
            <person name="Wu W."/>
            <person name="Sun C."/>
            <person name="Zou P."/>
            <person name="Liu Y."/>
            <person name="Dai S."/>
            <person name="Zhou R."/>
        </authorList>
    </citation>
    <scope>NUCLEOTIDE SEQUENCE [LARGE SCALE GENOMIC DNA]</scope>
</reference>
<sequence length="531" mass="57106">MNHPDSNSRAEADRWLTAAAKLLATRDFQGTKTFAIRARDTDPSGSMHEPVDRILAVADTLILSSGDPSGVDYYSVLQLPQLTRSLDLIATHFRRLALLLNPERNPFPFAEHAFRIVSDAWSVLSNPAKKVLYDNELRMKLLGHGPPGNFTTTAPPVVPMPAPAPASSSGVRPMFTNGVEISVGNSQSNSGGSRQTSAQTSQNTPVTPARPVPPNPPAKASRGSAGTGPREKSFWTSCPYCFHMYEYAKMYEDCVLKCQNCERAFQGVVIDPPPVVEKDTYYSCWGRFPIGFPGVKNDGGSGKGWMPITAMVEGRNLFPGLGVGNKRRGRPPGKSTVPKVYYEDDEIYVELSDKSDDSDVDWRNPGTGRKTRKARKGKSPGTKSGHMVVKGPVGRPRKVRDTDSPNTGGEGTANVETIGSNGMMNQGTVSGSANNIREISRGESSKKAVGNPAQKRAGRGAKELGKLDLNVELSNDQVEEPVRNAAEGSSRGAGHGMEDTIEGTGFFEGLDEFLSSLPILSVVGDDKVKAA</sequence>
<proteinExistence type="predicted"/>
<dbReference type="EMBL" id="CM042885">
    <property type="protein sequence ID" value="KAI4367172.1"/>
    <property type="molecule type" value="Genomic_DNA"/>
</dbReference>
<organism evidence="1 2">
    <name type="scientific">Melastoma candidum</name>
    <dbReference type="NCBI Taxonomy" id="119954"/>
    <lineage>
        <taxon>Eukaryota</taxon>
        <taxon>Viridiplantae</taxon>
        <taxon>Streptophyta</taxon>
        <taxon>Embryophyta</taxon>
        <taxon>Tracheophyta</taxon>
        <taxon>Spermatophyta</taxon>
        <taxon>Magnoliopsida</taxon>
        <taxon>eudicotyledons</taxon>
        <taxon>Gunneridae</taxon>
        <taxon>Pentapetalae</taxon>
        <taxon>rosids</taxon>
        <taxon>malvids</taxon>
        <taxon>Myrtales</taxon>
        <taxon>Melastomataceae</taxon>
        <taxon>Melastomatoideae</taxon>
        <taxon>Melastomateae</taxon>
        <taxon>Melastoma</taxon>
    </lineage>
</organism>
<name>A0ACB9QK32_9MYRT</name>
<gene>
    <name evidence="1" type="ORF">MLD38_022939</name>
</gene>
<evidence type="ECO:0000313" key="1">
    <source>
        <dbReference type="EMBL" id="KAI4367172.1"/>
    </source>
</evidence>
<dbReference type="Proteomes" id="UP001057402">
    <property type="component" value="Chromosome 6"/>
</dbReference>
<protein>
    <submittedName>
        <fullName evidence="1">Uncharacterized protein</fullName>
    </submittedName>
</protein>
<evidence type="ECO:0000313" key="2">
    <source>
        <dbReference type="Proteomes" id="UP001057402"/>
    </source>
</evidence>
<keyword evidence="2" id="KW-1185">Reference proteome</keyword>
<comment type="caution">
    <text evidence="1">The sequence shown here is derived from an EMBL/GenBank/DDBJ whole genome shotgun (WGS) entry which is preliminary data.</text>
</comment>
<accession>A0ACB9QK32</accession>